<evidence type="ECO:0000256" key="3">
    <source>
        <dbReference type="ARBA" id="ARBA00022692"/>
    </source>
</evidence>
<dbReference type="GO" id="GO:0015086">
    <property type="term" value="F:cadmium ion transmembrane transporter activity"/>
    <property type="evidence" value="ECO:0007669"/>
    <property type="project" value="TreeGrafter"/>
</dbReference>
<dbReference type="GO" id="GO:0034755">
    <property type="term" value="P:iron ion transmembrane transport"/>
    <property type="evidence" value="ECO:0007669"/>
    <property type="project" value="TreeGrafter"/>
</dbReference>
<feature type="transmembrane region" description="Helical" evidence="6">
    <location>
        <begin position="262"/>
        <end position="286"/>
    </location>
</feature>
<feature type="transmembrane region" description="Helical" evidence="6">
    <location>
        <begin position="123"/>
        <end position="150"/>
    </location>
</feature>
<feature type="transmembrane region" description="Helical" evidence="6">
    <location>
        <begin position="40"/>
        <end position="56"/>
    </location>
</feature>
<dbReference type="InterPro" id="IPR001046">
    <property type="entry name" value="NRAMP_fam"/>
</dbReference>
<name>A0A2T2X9U5_9FIRM</name>
<feature type="transmembrane region" description="Helical" evidence="6">
    <location>
        <begin position="156"/>
        <end position="175"/>
    </location>
</feature>
<evidence type="ECO:0000313" key="7">
    <source>
        <dbReference type="EMBL" id="PSR31291.1"/>
    </source>
</evidence>
<feature type="transmembrane region" description="Helical" evidence="6">
    <location>
        <begin position="385"/>
        <end position="408"/>
    </location>
</feature>
<protein>
    <recommendedName>
        <fullName evidence="9">Divalent metal cation transporter</fullName>
    </recommendedName>
</protein>
<evidence type="ECO:0000256" key="6">
    <source>
        <dbReference type="SAM" id="Phobius"/>
    </source>
</evidence>
<feature type="transmembrane region" description="Helical" evidence="6">
    <location>
        <begin position="76"/>
        <end position="93"/>
    </location>
</feature>
<organism evidence="7 8">
    <name type="scientific">Sulfobacillus benefaciens</name>
    <dbReference type="NCBI Taxonomy" id="453960"/>
    <lineage>
        <taxon>Bacteria</taxon>
        <taxon>Bacillati</taxon>
        <taxon>Bacillota</taxon>
        <taxon>Clostridia</taxon>
        <taxon>Eubacteriales</taxon>
        <taxon>Clostridiales Family XVII. Incertae Sedis</taxon>
        <taxon>Sulfobacillus</taxon>
    </lineage>
</organism>
<dbReference type="Proteomes" id="UP000242699">
    <property type="component" value="Unassembled WGS sequence"/>
</dbReference>
<dbReference type="AlphaFoldDB" id="A0A2T2X9U5"/>
<evidence type="ECO:0008006" key="9">
    <source>
        <dbReference type="Google" id="ProtNLM"/>
    </source>
</evidence>
<dbReference type="PANTHER" id="PTHR11706:SF33">
    <property type="entry name" value="NATURAL RESISTANCE-ASSOCIATED MACROPHAGE PROTEIN 2"/>
    <property type="match status" value="1"/>
</dbReference>
<evidence type="ECO:0000256" key="1">
    <source>
        <dbReference type="ARBA" id="ARBA00004141"/>
    </source>
</evidence>
<reference evidence="7 8" key="1">
    <citation type="journal article" date="2014" name="BMC Genomics">
        <title>Comparison of environmental and isolate Sulfobacillus genomes reveals diverse carbon, sulfur, nitrogen, and hydrogen metabolisms.</title>
        <authorList>
            <person name="Justice N.B."/>
            <person name="Norman A."/>
            <person name="Brown C.T."/>
            <person name="Singh A."/>
            <person name="Thomas B.C."/>
            <person name="Banfield J.F."/>
        </authorList>
    </citation>
    <scope>NUCLEOTIDE SEQUENCE [LARGE SCALE GENOMIC DNA]</scope>
    <source>
        <strain evidence="7">AMDSBA1</strain>
    </source>
</reference>
<sequence>MPSGKLQSEQSSSVPHGPTELTADLKERYQVHLARSRHKALRLLWLLIGPGILVMLGENDAPSMLSYAATGAKFGLGFFLPFIVLTFAMAFVIQEMTVRLGARTHLGHGALIYLRFGRFWGHFALADLLLTNFLTLITEFVGIVAGAGFFGIPPEVAVSLGVVVVMAAVIIRSYFSWERLVLLLAVFNLIFVPLAFMAHPPWHTIGTAFLSGRPFPTVWNHHTFLLVLSDIGATITPWMVFFQQGAVRDKGLSVADIAHGQFDTVLGTFLAALAGVACMVVTSVLYGHLTDTSQLSAGRFAQALIPYIGHMGGRLFALGILEAGLVAAVTISTSSAYAFGEVFHLAHSLNRPAREACGFYAIMAGIATAAGMAVLIPGLPLETVVLVVNALAVLTMPPAILFLLLLTNDREIMGSYRNTWVLNVLGATVGAVVSLAGIIYAISLLVTP</sequence>
<evidence type="ECO:0000256" key="4">
    <source>
        <dbReference type="ARBA" id="ARBA00022989"/>
    </source>
</evidence>
<dbReference type="Pfam" id="PF01566">
    <property type="entry name" value="Nramp"/>
    <property type="match status" value="1"/>
</dbReference>
<dbReference type="GO" id="GO:0005886">
    <property type="term" value="C:plasma membrane"/>
    <property type="evidence" value="ECO:0007669"/>
    <property type="project" value="TreeGrafter"/>
</dbReference>
<evidence type="ECO:0000256" key="2">
    <source>
        <dbReference type="ARBA" id="ARBA00022448"/>
    </source>
</evidence>
<accession>A0A2T2X9U5</accession>
<proteinExistence type="predicted"/>
<feature type="transmembrane region" description="Helical" evidence="6">
    <location>
        <begin position="315"/>
        <end position="339"/>
    </location>
</feature>
<dbReference type="EMBL" id="PXYT01000003">
    <property type="protein sequence ID" value="PSR31291.1"/>
    <property type="molecule type" value="Genomic_DNA"/>
</dbReference>
<comment type="subcellular location">
    <subcellularLocation>
        <location evidence="1">Membrane</location>
        <topology evidence="1">Multi-pass membrane protein</topology>
    </subcellularLocation>
</comment>
<feature type="transmembrane region" description="Helical" evidence="6">
    <location>
        <begin position="420"/>
        <end position="446"/>
    </location>
</feature>
<gene>
    <name evidence="7" type="ORF">C7B43_02675</name>
</gene>
<feature type="transmembrane region" description="Helical" evidence="6">
    <location>
        <begin position="219"/>
        <end position="241"/>
    </location>
</feature>
<feature type="transmembrane region" description="Helical" evidence="6">
    <location>
        <begin position="180"/>
        <end position="199"/>
    </location>
</feature>
<evidence type="ECO:0000313" key="8">
    <source>
        <dbReference type="Proteomes" id="UP000242699"/>
    </source>
</evidence>
<comment type="caution">
    <text evidence="7">The sequence shown here is derived from an EMBL/GenBank/DDBJ whole genome shotgun (WGS) entry which is preliminary data.</text>
</comment>
<keyword evidence="3 6" id="KW-0812">Transmembrane</keyword>
<evidence type="ECO:0000256" key="5">
    <source>
        <dbReference type="ARBA" id="ARBA00023136"/>
    </source>
</evidence>
<feature type="transmembrane region" description="Helical" evidence="6">
    <location>
        <begin position="359"/>
        <end position="379"/>
    </location>
</feature>
<keyword evidence="2" id="KW-0813">Transport</keyword>
<keyword evidence="5 6" id="KW-0472">Membrane</keyword>
<keyword evidence="4 6" id="KW-1133">Transmembrane helix</keyword>
<dbReference type="PANTHER" id="PTHR11706">
    <property type="entry name" value="SOLUTE CARRIER PROTEIN FAMILY 11 MEMBER"/>
    <property type="match status" value="1"/>
</dbReference>
<dbReference type="GO" id="GO:0005384">
    <property type="term" value="F:manganese ion transmembrane transporter activity"/>
    <property type="evidence" value="ECO:0007669"/>
    <property type="project" value="TreeGrafter"/>
</dbReference>